<dbReference type="GeneTree" id="ENSGT00860000135646"/>
<accession>A0A2R8ZBT4</accession>
<dbReference type="Bgee" id="ENSPPAG00000011155">
    <property type="expression patterns" value="Expressed in testis and 2 other cell types or tissues"/>
</dbReference>
<dbReference type="Ensembl" id="ENSPPAT00000012124.1">
    <property type="protein sequence ID" value="ENSPPAP00000002526.1"/>
    <property type="gene ID" value="ENSPPAG00000011155.1"/>
</dbReference>
<dbReference type="EMBL" id="AJFE02078094">
    <property type="status" value="NOT_ANNOTATED_CDS"/>
    <property type="molecule type" value="Genomic_DNA"/>
</dbReference>
<evidence type="ECO:0000313" key="2">
    <source>
        <dbReference type="Ensembl" id="ENSPPAP00000002526.1"/>
    </source>
</evidence>
<feature type="compositionally biased region" description="Basic residues" evidence="1">
    <location>
        <begin position="137"/>
        <end position="148"/>
    </location>
</feature>
<evidence type="ECO:0000313" key="3">
    <source>
        <dbReference type="Proteomes" id="UP000240080"/>
    </source>
</evidence>
<keyword evidence="3" id="KW-1185">Reference proteome</keyword>
<dbReference type="Proteomes" id="UP000240080">
    <property type="component" value="Chromosome 9"/>
</dbReference>
<reference evidence="2" key="2">
    <citation type="submission" date="2025-08" db="UniProtKB">
        <authorList>
            <consortium name="Ensembl"/>
        </authorList>
    </citation>
    <scope>IDENTIFICATION</scope>
</reference>
<protein>
    <submittedName>
        <fullName evidence="2">Uncharacterized protein</fullName>
    </submittedName>
</protein>
<dbReference type="AlphaFoldDB" id="A0A2R8ZBT4"/>
<feature type="compositionally biased region" description="Polar residues" evidence="1">
    <location>
        <begin position="9"/>
        <end position="18"/>
    </location>
</feature>
<evidence type="ECO:0000256" key="1">
    <source>
        <dbReference type="SAM" id="MobiDB-lite"/>
    </source>
</evidence>
<name>A0A2R8ZBT4_PANPA</name>
<reference evidence="2" key="3">
    <citation type="submission" date="2025-09" db="UniProtKB">
        <authorList>
            <consortium name="Ensembl"/>
        </authorList>
    </citation>
    <scope>IDENTIFICATION</scope>
</reference>
<feature type="region of interest" description="Disordered" evidence="1">
    <location>
        <begin position="1"/>
        <end position="148"/>
    </location>
</feature>
<dbReference type="OMA" id="QRPCRKA"/>
<proteinExistence type="predicted"/>
<sequence length="148" mass="15780">MPPERRGFGTQNTQQSAVEAQPRIKTLGFLSQAPQPAGGHTARGPWEVKERGAPASPTLNGQQGHKGSPGQGQPPATRPLQNPRSSGDSERADCRAPTGSTHQTQRPCRKAVRGPHGVHTPDTEATQKGGKGPPRGPHTRHRGHAERR</sequence>
<reference evidence="2 3" key="1">
    <citation type="journal article" date="2012" name="Nature">
        <title>The bonobo genome compared with the chimpanzee and human genomes.</title>
        <authorList>
            <person name="Prufer K."/>
            <person name="Munch K."/>
            <person name="Hellmann I."/>
            <person name="Akagi K."/>
            <person name="Miller J.R."/>
            <person name="Walenz B."/>
            <person name="Koren S."/>
            <person name="Sutton G."/>
            <person name="Kodira C."/>
            <person name="Winer R."/>
            <person name="Knight J.R."/>
            <person name="Mullikin J.C."/>
            <person name="Meader S.J."/>
            <person name="Ponting C.P."/>
            <person name="Lunter G."/>
            <person name="Higashino S."/>
            <person name="Hobolth A."/>
            <person name="Dutheil J."/>
            <person name="Karakoc E."/>
            <person name="Alkan C."/>
            <person name="Sajjadian S."/>
            <person name="Catacchio C.R."/>
            <person name="Ventura M."/>
            <person name="Marques-Bonet T."/>
            <person name="Eichler E.E."/>
            <person name="Andre C."/>
            <person name="Atencia R."/>
            <person name="Mugisha L."/>
            <person name="Junhold J."/>
            <person name="Patterson N."/>
            <person name="Siebauer M."/>
            <person name="Good J.M."/>
            <person name="Fischer A."/>
            <person name="Ptak S.E."/>
            <person name="Lachmann M."/>
            <person name="Symer D.E."/>
            <person name="Mailund T."/>
            <person name="Schierup M.H."/>
            <person name="Andres A.M."/>
            <person name="Kelso J."/>
            <person name="Paabo S."/>
        </authorList>
    </citation>
    <scope>NUCLEOTIDE SEQUENCE [LARGE SCALE GENOMIC DNA]</scope>
</reference>
<organism evidence="2 3">
    <name type="scientific">Pan paniscus</name>
    <name type="common">Pygmy chimpanzee</name>
    <name type="synonym">Bonobo</name>
    <dbReference type="NCBI Taxonomy" id="9597"/>
    <lineage>
        <taxon>Eukaryota</taxon>
        <taxon>Metazoa</taxon>
        <taxon>Chordata</taxon>
        <taxon>Craniata</taxon>
        <taxon>Vertebrata</taxon>
        <taxon>Euteleostomi</taxon>
        <taxon>Mammalia</taxon>
        <taxon>Eutheria</taxon>
        <taxon>Euarchontoglires</taxon>
        <taxon>Primates</taxon>
        <taxon>Haplorrhini</taxon>
        <taxon>Catarrhini</taxon>
        <taxon>Hominidae</taxon>
        <taxon>Pan</taxon>
    </lineage>
</organism>